<keyword evidence="3" id="KW-0472">Membrane</keyword>
<dbReference type="InterPro" id="IPR002932">
    <property type="entry name" value="Glu_synthdom"/>
</dbReference>
<dbReference type="SUPFAM" id="SSF51395">
    <property type="entry name" value="FMN-linked oxidoreductases"/>
    <property type="match status" value="1"/>
</dbReference>
<dbReference type="GO" id="GO:0015930">
    <property type="term" value="F:glutamate synthase activity"/>
    <property type="evidence" value="ECO:0007669"/>
    <property type="project" value="InterPro"/>
</dbReference>
<dbReference type="AlphaFoldDB" id="A0A4R3URI7"/>
<sequence>MKRMLTRHTTLYLAIGLTVLFFLLALTGSLWWLLPALICAGLSCLGFYDLTQIRHAIRRNYPILGNLRFFFESIRPEIRQYFFEDDTQQLPFSRVDRSLVYQRAKQEIDKRPFGTQGDVYKAGYEWINHSFEPSVIADSNFRTVIGGPDCTQPYNMSVLNISAMSFGALSANAVLALNKGAAMGGFAHDTGEGGISRYHTAHGGDLIWNIGSGYFGCNDGHGNFSEEVFAKRARQDCVKMIELKLSQGAKPGHGGMLPGSKVTPEIAAARGIPVGIDCNSPAHHSAFSTPIELLQFIARLRELSGGKPTGFKLCIGHAWEWFAIAKAMLETGITPDFIVVDGAEGGTGAAPIEFVDHVGTPLREGLRLVHNTLVGIGLRDKIKLGASGKIISAFDMVRAMALGADWCNSARGFMFAIGCIQAQTCHTGRCPTGVATQDPKRQKALVVENKSVRVANYHRNTLKALAELLEAAGLPHPNQLRPHHIAQRLANGEIRVLSALFPDLEKGELLEGKFRQTIFRTAWPMAQAHTFTPTYSLSAALSGNTMTEIPGQQASAQPG</sequence>
<dbReference type="GO" id="GO:0006537">
    <property type="term" value="P:glutamate biosynthetic process"/>
    <property type="evidence" value="ECO:0007669"/>
    <property type="project" value="InterPro"/>
</dbReference>
<dbReference type="RefSeq" id="WP_132478289.1">
    <property type="nucleotide sequence ID" value="NZ_JBEBWM010000128.1"/>
</dbReference>
<dbReference type="Pfam" id="PF01645">
    <property type="entry name" value="Glu_synthase"/>
    <property type="match status" value="1"/>
</dbReference>
<keyword evidence="6" id="KW-1185">Reference proteome</keyword>
<dbReference type="OrthoDB" id="9795032at2"/>
<evidence type="ECO:0000259" key="4">
    <source>
        <dbReference type="Pfam" id="PF01645"/>
    </source>
</evidence>
<dbReference type="Proteomes" id="UP000294692">
    <property type="component" value="Unassembled WGS sequence"/>
</dbReference>
<proteinExistence type="inferred from homology"/>
<protein>
    <submittedName>
        <fullName evidence="5">Glutamate synthase domain-containing protein 2</fullName>
    </submittedName>
</protein>
<dbReference type="PIRSF" id="PIRSF500060">
    <property type="entry name" value="UCP500060"/>
    <property type="match status" value="1"/>
</dbReference>
<evidence type="ECO:0000313" key="6">
    <source>
        <dbReference type="Proteomes" id="UP000294692"/>
    </source>
</evidence>
<gene>
    <name evidence="5" type="ORF">EV686_11462</name>
</gene>
<evidence type="ECO:0000256" key="3">
    <source>
        <dbReference type="SAM" id="Phobius"/>
    </source>
</evidence>
<feature type="transmembrane region" description="Helical" evidence="3">
    <location>
        <begin position="12"/>
        <end position="34"/>
    </location>
</feature>
<dbReference type="InterPro" id="IPR024188">
    <property type="entry name" value="GltB"/>
</dbReference>
<dbReference type="InterPro" id="IPR013785">
    <property type="entry name" value="Aldolase_TIM"/>
</dbReference>
<comment type="caution">
    <text evidence="5">The sequence shown here is derived from an EMBL/GenBank/DDBJ whole genome shotgun (WGS) entry which is preliminary data.</text>
</comment>
<feature type="domain" description="Glutamate synthase" evidence="4">
    <location>
        <begin position="159"/>
        <end position="473"/>
    </location>
</feature>
<dbReference type="InterPro" id="IPR027283">
    <property type="entry name" value="YerD"/>
</dbReference>
<dbReference type="PANTHER" id="PTHR43819:SF1">
    <property type="entry name" value="ARCHAEAL-TYPE GLUTAMATE SYNTHASE [NADPH]"/>
    <property type="match status" value="1"/>
</dbReference>
<accession>A0A4R3URI7</accession>
<dbReference type="FunFam" id="3.20.20.70:FF:000156">
    <property type="entry name" value="Glutamate synthase domain protein"/>
    <property type="match status" value="1"/>
</dbReference>
<dbReference type="Gene3D" id="3.20.20.70">
    <property type="entry name" value="Aldolase class I"/>
    <property type="match status" value="1"/>
</dbReference>
<dbReference type="PANTHER" id="PTHR43819">
    <property type="entry name" value="ARCHAEAL-TYPE GLUTAMATE SYNTHASE [NADPH]"/>
    <property type="match status" value="1"/>
</dbReference>
<reference evidence="5 6" key="1">
    <citation type="submission" date="2019-03" db="EMBL/GenBank/DDBJ databases">
        <title>Genomic Encyclopedia of Type Strains, Phase IV (KMG-IV): sequencing the most valuable type-strain genomes for metagenomic binning, comparative biology and taxonomic classification.</title>
        <authorList>
            <person name="Goeker M."/>
        </authorList>
    </citation>
    <scope>NUCLEOTIDE SEQUENCE [LARGE SCALE GENOMIC DNA]</scope>
    <source>
        <strain evidence="5 6">DSM 100048</strain>
    </source>
</reference>
<keyword evidence="3" id="KW-1133">Transmembrane helix</keyword>
<keyword evidence="3" id="KW-0812">Transmembrane</keyword>
<dbReference type="PIRSF" id="PIRSF006429">
    <property type="entry name" value="GOGAT_lg_2"/>
    <property type="match status" value="1"/>
</dbReference>
<evidence type="ECO:0000256" key="2">
    <source>
        <dbReference type="PIRNR" id="PIRNR006429"/>
    </source>
</evidence>
<organism evidence="5 6">
    <name type="scientific">Paracandidimonas soli</name>
    <dbReference type="NCBI Taxonomy" id="1917182"/>
    <lineage>
        <taxon>Bacteria</taxon>
        <taxon>Pseudomonadati</taxon>
        <taxon>Pseudomonadota</taxon>
        <taxon>Betaproteobacteria</taxon>
        <taxon>Burkholderiales</taxon>
        <taxon>Alcaligenaceae</taxon>
        <taxon>Paracandidimonas</taxon>
    </lineage>
</organism>
<dbReference type="EMBL" id="SMBX01000014">
    <property type="protein sequence ID" value="TCU92624.1"/>
    <property type="molecule type" value="Genomic_DNA"/>
</dbReference>
<evidence type="ECO:0000313" key="5">
    <source>
        <dbReference type="EMBL" id="TCU92624.1"/>
    </source>
</evidence>
<dbReference type="CDD" id="cd02808">
    <property type="entry name" value="GltS_FMN"/>
    <property type="match status" value="1"/>
</dbReference>
<name>A0A4R3URI7_9BURK</name>
<evidence type="ECO:0000256" key="1">
    <source>
        <dbReference type="ARBA" id="ARBA00009716"/>
    </source>
</evidence>
<comment type="similarity">
    <text evidence="1 2">Belongs to the glutamate synthase family.</text>
</comment>